<evidence type="ECO:0000256" key="2">
    <source>
        <dbReference type="ARBA" id="ARBA00022729"/>
    </source>
</evidence>
<organism evidence="10 11">
    <name type="scientific">Cellvibrio fibrivorans</name>
    <dbReference type="NCBI Taxonomy" id="126350"/>
    <lineage>
        <taxon>Bacteria</taxon>
        <taxon>Pseudomonadati</taxon>
        <taxon>Pseudomonadota</taxon>
        <taxon>Gammaproteobacteria</taxon>
        <taxon>Cellvibrionales</taxon>
        <taxon>Cellvibrionaceae</taxon>
        <taxon>Cellvibrio</taxon>
    </lineage>
</organism>
<name>A0ABU1USX5_9GAMM</name>
<feature type="chain" id="PRO_5047100674" description="Carbohydrate-binding protein" evidence="6">
    <location>
        <begin position="32"/>
        <end position="548"/>
    </location>
</feature>
<gene>
    <name evidence="10" type="ORF">J2X05_000293</name>
</gene>
<dbReference type="PROSITE" id="PS51762">
    <property type="entry name" value="GH16_2"/>
    <property type="match status" value="1"/>
</dbReference>
<dbReference type="InterPro" id="IPR009031">
    <property type="entry name" value="CBM10"/>
</dbReference>
<dbReference type="Gene3D" id="2.60.120.200">
    <property type="match status" value="1"/>
</dbReference>
<dbReference type="InterPro" id="IPR000757">
    <property type="entry name" value="Beta-glucanase-like"/>
</dbReference>
<evidence type="ECO:0000259" key="9">
    <source>
        <dbReference type="PROSITE" id="PS51763"/>
    </source>
</evidence>
<feature type="compositionally biased region" description="Low complexity" evidence="5">
    <location>
        <begin position="322"/>
        <end position="342"/>
    </location>
</feature>
<evidence type="ECO:0000256" key="3">
    <source>
        <dbReference type="ARBA" id="ARBA00022801"/>
    </source>
</evidence>
<accession>A0ABU1USX5</accession>
<feature type="signal peptide" evidence="6">
    <location>
        <begin position="1"/>
        <end position="31"/>
    </location>
</feature>
<dbReference type="EMBL" id="JAVDVX010000001">
    <property type="protein sequence ID" value="MDR7088290.1"/>
    <property type="molecule type" value="Genomic_DNA"/>
</dbReference>
<dbReference type="InterPro" id="IPR005084">
    <property type="entry name" value="CBM6"/>
</dbReference>
<dbReference type="Gene3D" id="2.60.120.260">
    <property type="entry name" value="Galactose-binding domain-like"/>
    <property type="match status" value="1"/>
</dbReference>
<evidence type="ECO:0000313" key="10">
    <source>
        <dbReference type="EMBL" id="MDR7088290.1"/>
    </source>
</evidence>
<keyword evidence="4" id="KW-0326">Glycosidase</keyword>
<dbReference type="PROSITE" id="PS51763">
    <property type="entry name" value="CBM10"/>
    <property type="match status" value="1"/>
</dbReference>
<keyword evidence="11" id="KW-1185">Reference proteome</keyword>
<dbReference type="InterPro" id="IPR013320">
    <property type="entry name" value="ConA-like_dom_sf"/>
</dbReference>
<proteinExistence type="inferred from homology"/>
<feature type="domain" description="CBM10" evidence="9">
    <location>
        <begin position="354"/>
        <end position="383"/>
    </location>
</feature>
<feature type="region of interest" description="Disordered" evidence="5">
    <location>
        <begin position="321"/>
        <end position="342"/>
    </location>
</feature>
<evidence type="ECO:0000313" key="11">
    <source>
        <dbReference type="Proteomes" id="UP001253595"/>
    </source>
</evidence>
<keyword evidence="3" id="KW-0378">Hydrolase</keyword>
<dbReference type="SUPFAM" id="SSF57615">
    <property type="entry name" value="Type X cellulose binding domain, CBDX"/>
    <property type="match status" value="1"/>
</dbReference>
<comment type="caution">
    <text evidence="10">The sequence shown here is derived from an EMBL/GenBank/DDBJ whole genome shotgun (WGS) entry which is preliminary data.</text>
</comment>
<evidence type="ECO:0000256" key="1">
    <source>
        <dbReference type="ARBA" id="ARBA00006865"/>
    </source>
</evidence>
<dbReference type="SMART" id="SM00606">
    <property type="entry name" value="CBD_IV"/>
    <property type="match status" value="1"/>
</dbReference>
<dbReference type="Gene3D" id="2.30.32.30">
    <property type="entry name" value="CBM10"/>
    <property type="match status" value="1"/>
</dbReference>
<dbReference type="PROSITE" id="PS51175">
    <property type="entry name" value="CBM6"/>
    <property type="match status" value="1"/>
</dbReference>
<protein>
    <recommendedName>
        <fullName evidence="12">Carbohydrate-binding protein</fullName>
    </recommendedName>
</protein>
<dbReference type="RefSeq" id="WP_310067722.1">
    <property type="nucleotide sequence ID" value="NZ_JAVDVX010000001.1"/>
</dbReference>
<evidence type="ECO:0000256" key="6">
    <source>
        <dbReference type="SAM" id="SignalP"/>
    </source>
</evidence>
<dbReference type="InterPro" id="IPR036601">
    <property type="entry name" value="CBM10_sf"/>
</dbReference>
<evidence type="ECO:0000259" key="8">
    <source>
        <dbReference type="PROSITE" id="PS51762"/>
    </source>
</evidence>
<feature type="domain" description="CBM6" evidence="7">
    <location>
        <begin position="425"/>
        <end position="546"/>
    </location>
</feature>
<dbReference type="SUPFAM" id="SSF49899">
    <property type="entry name" value="Concanavalin A-like lectins/glucanases"/>
    <property type="match status" value="1"/>
</dbReference>
<dbReference type="CDD" id="cd04080">
    <property type="entry name" value="CBM6_cellulase-like"/>
    <property type="match status" value="1"/>
</dbReference>
<reference evidence="10 11" key="1">
    <citation type="submission" date="2023-07" db="EMBL/GenBank/DDBJ databases">
        <title>Sorghum-associated microbial communities from plants grown in Nebraska, USA.</title>
        <authorList>
            <person name="Schachtman D."/>
        </authorList>
    </citation>
    <scope>NUCLEOTIDE SEQUENCE [LARGE SCALE GENOMIC DNA]</scope>
    <source>
        <strain evidence="10 11">BE190</strain>
    </source>
</reference>
<evidence type="ECO:0008006" key="12">
    <source>
        <dbReference type="Google" id="ProtNLM"/>
    </source>
</evidence>
<feature type="region of interest" description="Disordered" evidence="5">
    <location>
        <begin position="397"/>
        <end position="417"/>
    </location>
</feature>
<evidence type="ECO:0000256" key="4">
    <source>
        <dbReference type="ARBA" id="ARBA00023295"/>
    </source>
</evidence>
<evidence type="ECO:0000259" key="7">
    <source>
        <dbReference type="PROSITE" id="PS51175"/>
    </source>
</evidence>
<dbReference type="SMART" id="SM01064">
    <property type="entry name" value="CBM_10"/>
    <property type="match status" value="1"/>
</dbReference>
<dbReference type="InterPro" id="IPR006584">
    <property type="entry name" value="Cellulose-bd_IV"/>
</dbReference>
<dbReference type="InterPro" id="IPR008979">
    <property type="entry name" value="Galactose-bd-like_sf"/>
</dbReference>
<sequence>MNFINFKAWQSRCMVAASVLALCLGAQPGVAQTEQILFDDFSYTTTTQLTNNGWRVRTWEGGPGLANGTWSTNNISFVTDPAAPANKFMRLKANTNINGSTIVNNRSTTGSVSQAEVARVEQIYKNGTWAARMYFNDAPSTGPDGDTAIETFFGLTDYIEGAEPYSEIDFEYLPNGGWWTGSATPSMWSGTYRIVDWSDESNHGVTRTQGSLQGWHTLVMQVQDGLISFYIDGAYQTSFSGAVAPDYPMYLMFQLWFSNDCFDAACNTRGYINNSNYREYFEDVDWVYFEKNNQVPATEIPQKIANLRAVGTSYVQNINGNNTSSTPAASSRPNSSSRSSVAVSSSSSTAAGQQCNWWGTIYAICTNISSGWGWQNNADCVGIQTCQTLSPPYGVMGATASSSSRSSTPLSSSRASSSTPTAISRLIQAESYSVMSGVQLDVTSDGGAGQYVGWIDTGDWMSYANINFPSSGTYKVEYRVASLSGSVLSLDLNAGAIQLGQVAIPATGGWQNWTTVTHNVNVTAGTYSLGIYAPQAGWNINWIRITKI</sequence>
<feature type="compositionally biased region" description="Low complexity" evidence="5">
    <location>
        <begin position="398"/>
        <end position="417"/>
    </location>
</feature>
<comment type="similarity">
    <text evidence="1">Belongs to the glycosyl hydrolase 16 family.</text>
</comment>
<evidence type="ECO:0000256" key="5">
    <source>
        <dbReference type="SAM" id="MobiDB-lite"/>
    </source>
</evidence>
<dbReference type="Proteomes" id="UP001253595">
    <property type="component" value="Unassembled WGS sequence"/>
</dbReference>
<dbReference type="SUPFAM" id="SSF49785">
    <property type="entry name" value="Galactose-binding domain-like"/>
    <property type="match status" value="1"/>
</dbReference>
<dbReference type="InterPro" id="IPR002883">
    <property type="entry name" value="CBM10/Dockerin_dom"/>
</dbReference>
<keyword evidence="2 6" id="KW-0732">Signal</keyword>
<dbReference type="CDD" id="cd00413">
    <property type="entry name" value="Glyco_hydrolase_16"/>
    <property type="match status" value="1"/>
</dbReference>
<feature type="domain" description="GH16" evidence="8">
    <location>
        <begin position="7"/>
        <end position="295"/>
    </location>
</feature>
<dbReference type="Pfam" id="PF03422">
    <property type="entry name" value="CBM_6"/>
    <property type="match status" value="1"/>
</dbReference>